<reference evidence="2 3" key="1">
    <citation type="submission" date="2006-10" db="EMBL/GenBank/DDBJ databases">
        <title>Complete sequence of Methanosaeta thermophila PT.</title>
        <authorList>
            <consortium name="US DOE Joint Genome Institute"/>
            <person name="Copeland A."/>
            <person name="Lucas S."/>
            <person name="Lapidus A."/>
            <person name="Barry K."/>
            <person name="Detter J.C."/>
            <person name="Glavina del Rio T."/>
            <person name="Hammon N."/>
            <person name="Israni S."/>
            <person name="Pitluck S."/>
            <person name="Chain P."/>
            <person name="Malfatti S."/>
            <person name="Shin M."/>
            <person name="Vergez L."/>
            <person name="Schmutz J."/>
            <person name="Larimer F."/>
            <person name="Land M."/>
            <person name="Hauser L."/>
            <person name="Kyrpides N."/>
            <person name="Kim E."/>
            <person name="Smith K.S."/>
            <person name="Ingram-Smith C."/>
            <person name="Richardson P."/>
        </authorList>
    </citation>
    <scope>NUCLEOTIDE SEQUENCE [LARGE SCALE GENOMIC DNA]</scope>
    <source>
        <strain evidence="3">DSM 6194 / JCM 14653 / NBRC 101360 / PT</strain>
    </source>
</reference>
<dbReference type="HOGENOM" id="CLU_985781_0_0_2"/>
<proteinExistence type="predicted"/>
<gene>
    <name evidence="2" type="ordered locus">Mthe_1067</name>
</gene>
<dbReference type="GO" id="GO:0008757">
    <property type="term" value="F:S-adenosylmethionine-dependent methyltransferase activity"/>
    <property type="evidence" value="ECO:0007669"/>
    <property type="project" value="InterPro"/>
</dbReference>
<dbReference type="Proteomes" id="UP000000674">
    <property type="component" value="Chromosome"/>
</dbReference>
<dbReference type="KEGG" id="mtp:Mthe_1067"/>
<dbReference type="GO" id="GO:0032259">
    <property type="term" value="P:methylation"/>
    <property type="evidence" value="ECO:0007669"/>
    <property type="project" value="UniProtKB-KW"/>
</dbReference>
<dbReference type="STRING" id="349307.Mthe_1067"/>
<dbReference type="InterPro" id="IPR029063">
    <property type="entry name" value="SAM-dependent_MTases_sf"/>
</dbReference>
<organism evidence="2 3">
    <name type="scientific">Methanothrix thermoacetophila (strain DSM 6194 / JCM 14653 / NBRC 101360 / PT)</name>
    <name type="common">Methanosaeta thermophila</name>
    <dbReference type="NCBI Taxonomy" id="349307"/>
    <lineage>
        <taxon>Archaea</taxon>
        <taxon>Methanobacteriati</taxon>
        <taxon>Methanobacteriota</taxon>
        <taxon>Stenosarchaea group</taxon>
        <taxon>Methanomicrobia</taxon>
        <taxon>Methanotrichales</taxon>
        <taxon>Methanotrichaceae</taxon>
        <taxon>Methanothrix</taxon>
    </lineage>
</organism>
<protein>
    <submittedName>
        <fullName evidence="2">Methyltransferase type 11</fullName>
    </submittedName>
</protein>
<evidence type="ECO:0000259" key="1">
    <source>
        <dbReference type="Pfam" id="PF08241"/>
    </source>
</evidence>
<dbReference type="InterPro" id="IPR013216">
    <property type="entry name" value="Methyltransf_11"/>
</dbReference>
<feature type="domain" description="Methyltransferase type 11" evidence="1">
    <location>
        <begin position="92"/>
        <end position="159"/>
    </location>
</feature>
<dbReference type="Pfam" id="PF08241">
    <property type="entry name" value="Methyltransf_11"/>
    <property type="match status" value="1"/>
</dbReference>
<evidence type="ECO:0000313" key="3">
    <source>
        <dbReference type="Proteomes" id="UP000000674"/>
    </source>
</evidence>
<dbReference type="RefSeq" id="WP_011696244.1">
    <property type="nucleotide sequence ID" value="NC_008553.1"/>
</dbReference>
<dbReference type="GeneID" id="4463082"/>
<dbReference type="SUPFAM" id="SSF53335">
    <property type="entry name" value="S-adenosyl-L-methionine-dependent methyltransferases"/>
    <property type="match status" value="1"/>
</dbReference>
<sequence length="234" mass="26909">MTGFFDLLKRLAMRIWKHIDDEGFKLPDLQYGLGDTERCVEIPWALSWYRGERRVLDIGYANAEDRYIDSINALNIPELYGLDLVGRSIPGIRPVVGDARSMPFRDGAFDMILCISTLEHIGRDNTIYFNGPIPQDPEGDLSAIREMARITRRNGKIVITVPYGRRMNYGWFQQYDRQSLDRLISASGCRLIRKDLYIYRAGWHQASEDELEDVLYKDNEAPAASGLACILLRR</sequence>
<dbReference type="AlphaFoldDB" id="A0B827"/>
<dbReference type="EMBL" id="CP000477">
    <property type="protein sequence ID" value="ABK14851.1"/>
    <property type="molecule type" value="Genomic_DNA"/>
</dbReference>
<dbReference type="OrthoDB" id="6027at2157"/>
<name>A0B827_METTP</name>
<keyword evidence="2" id="KW-0489">Methyltransferase</keyword>
<keyword evidence="2" id="KW-0808">Transferase</keyword>
<dbReference type="Gene3D" id="3.40.50.150">
    <property type="entry name" value="Vaccinia Virus protein VP39"/>
    <property type="match status" value="1"/>
</dbReference>
<evidence type="ECO:0000313" key="2">
    <source>
        <dbReference type="EMBL" id="ABK14851.1"/>
    </source>
</evidence>
<accession>A0B827</accession>
<keyword evidence="3" id="KW-1185">Reference proteome</keyword>